<feature type="transmembrane region" description="Helical" evidence="1">
    <location>
        <begin position="75"/>
        <end position="94"/>
    </location>
</feature>
<evidence type="ECO:0000256" key="1">
    <source>
        <dbReference type="SAM" id="Phobius"/>
    </source>
</evidence>
<dbReference type="InterPro" id="IPR050879">
    <property type="entry name" value="Acyltransferase_3"/>
</dbReference>
<feature type="transmembrane region" description="Helical" evidence="1">
    <location>
        <begin position="51"/>
        <end position="69"/>
    </location>
</feature>
<dbReference type="GO" id="GO:0016747">
    <property type="term" value="F:acyltransferase activity, transferring groups other than amino-acyl groups"/>
    <property type="evidence" value="ECO:0007669"/>
    <property type="project" value="InterPro"/>
</dbReference>
<evidence type="ECO:0000313" key="3">
    <source>
        <dbReference type="EMBL" id="KGG09037.1"/>
    </source>
</evidence>
<accession>A0A0A2B7E8</accession>
<dbReference type="Proteomes" id="UP000030345">
    <property type="component" value="Unassembled WGS sequence"/>
</dbReference>
<protein>
    <submittedName>
        <fullName evidence="3">Acyltransferase 3</fullName>
    </submittedName>
</protein>
<dbReference type="EMBL" id="JNAS01000002">
    <property type="protein sequence ID" value="KGG09037.1"/>
    <property type="molecule type" value="Genomic_DNA"/>
</dbReference>
<reference evidence="4" key="1">
    <citation type="journal article" date="2014" name="Sci. Data">
        <title>Genomes of diverse isolates of the marine cyanobacterium Prochlorococcus.</title>
        <authorList>
            <person name="Biller S."/>
            <person name="Berube P."/>
            <person name="Thompson J."/>
            <person name="Kelly L."/>
            <person name="Roggensack S."/>
            <person name="Awad L."/>
            <person name="Roache-Johnson K."/>
            <person name="Ding H."/>
            <person name="Giovannoni S.J."/>
            <person name="Moore L.R."/>
            <person name="Chisholm S.W."/>
        </authorList>
    </citation>
    <scope>NUCLEOTIDE SEQUENCE [LARGE SCALE GENOMIC DNA]</scope>
    <source>
        <strain evidence="4">SB</strain>
    </source>
</reference>
<evidence type="ECO:0000259" key="2">
    <source>
        <dbReference type="Pfam" id="PF01757"/>
    </source>
</evidence>
<gene>
    <name evidence="3" type="ORF">EV02_1715</name>
</gene>
<evidence type="ECO:0000313" key="4">
    <source>
        <dbReference type="Proteomes" id="UP000030345"/>
    </source>
</evidence>
<dbReference type="Pfam" id="PF01757">
    <property type="entry name" value="Acyl_transf_3"/>
    <property type="match status" value="1"/>
</dbReference>
<dbReference type="PANTHER" id="PTHR23028">
    <property type="entry name" value="ACETYLTRANSFERASE"/>
    <property type="match status" value="1"/>
</dbReference>
<keyword evidence="1" id="KW-1133">Transmembrane helix</keyword>
<dbReference type="PANTHER" id="PTHR23028:SF53">
    <property type="entry name" value="ACYL_TRANSF_3 DOMAIN-CONTAINING PROTEIN"/>
    <property type="match status" value="1"/>
</dbReference>
<feature type="domain" description="Acyltransferase 3" evidence="2">
    <location>
        <begin position="7"/>
        <end position="206"/>
    </location>
</feature>
<keyword evidence="1" id="KW-0812">Transmembrane</keyword>
<dbReference type="STRING" id="59926.EV02_1715"/>
<dbReference type="GO" id="GO:0016020">
    <property type="term" value="C:membrane"/>
    <property type="evidence" value="ECO:0007669"/>
    <property type="project" value="TreeGrafter"/>
</dbReference>
<comment type="caution">
    <text evidence="3">The sequence shown here is derived from an EMBL/GenBank/DDBJ whole genome shotgun (WGS) entry which is preliminary data.</text>
</comment>
<feature type="transmembrane region" description="Helical" evidence="1">
    <location>
        <begin position="154"/>
        <end position="175"/>
    </location>
</feature>
<organism evidence="3 4">
    <name type="scientific">Prochlorococcus marinus str. SB</name>
    <dbReference type="NCBI Taxonomy" id="59926"/>
    <lineage>
        <taxon>Bacteria</taxon>
        <taxon>Bacillati</taxon>
        <taxon>Cyanobacteriota</taxon>
        <taxon>Cyanophyceae</taxon>
        <taxon>Synechococcales</taxon>
        <taxon>Prochlorococcaceae</taxon>
        <taxon>Prochlorococcus</taxon>
    </lineage>
</organism>
<dbReference type="eggNOG" id="COG1835">
    <property type="taxonomic scope" value="Bacteria"/>
</dbReference>
<sequence>MAGGYWNFSNEFKPLFNTWSLGLEEQFYFLIAITFSFFQRFKISKEFIKKVFLLSFFISLIASGFGAIYFQSANYLLLIGRFWEFAIGIYAAYLAKKNLKWITNSITNICFLLIVIIPIAIPIETSRYAPNPFLLIPLIGVLVICASENKSVSTYLLSSKVFVYIGLSSYAIYLYHQPLLAFTRLNSFNGLNTLETFYLVLGSFLIGF</sequence>
<dbReference type="GO" id="GO:0009103">
    <property type="term" value="P:lipopolysaccharide biosynthetic process"/>
    <property type="evidence" value="ECO:0007669"/>
    <property type="project" value="TreeGrafter"/>
</dbReference>
<keyword evidence="3" id="KW-0808">Transferase</keyword>
<dbReference type="RefSeq" id="WP_032520277.1">
    <property type="nucleotide sequence ID" value="NZ_CP138981.1"/>
</dbReference>
<feature type="transmembrane region" description="Helical" evidence="1">
    <location>
        <begin position="129"/>
        <end position="147"/>
    </location>
</feature>
<dbReference type="AlphaFoldDB" id="A0A0A2B7E8"/>
<keyword evidence="3" id="KW-0012">Acyltransferase</keyword>
<dbReference type="InterPro" id="IPR002656">
    <property type="entry name" value="Acyl_transf_3_dom"/>
</dbReference>
<proteinExistence type="predicted"/>
<keyword evidence="1" id="KW-0472">Membrane</keyword>
<feature type="transmembrane region" description="Helical" evidence="1">
    <location>
        <begin position="106"/>
        <end position="123"/>
    </location>
</feature>
<name>A0A0A2B7E8_PROMR</name>
<feature type="transmembrane region" description="Helical" evidence="1">
    <location>
        <begin position="20"/>
        <end position="39"/>
    </location>
</feature>